<protein>
    <recommendedName>
        <fullName evidence="4">DUF4367 domain-containing protein</fullName>
    </recommendedName>
</protein>
<dbReference type="PANTHER" id="PTHR37507:SF2">
    <property type="entry name" value="SPORULATION PROTEIN YDCC"/>
    <property type="match status" value="1"/>
</dbReference>
<dbReference type="Proteomes" id="UP000665561">
    <property type="component" value="Unassembled WGS sequence"/>
</dbReference>
<comment type="caution">
    <text evidence="2">The sequence shown here is derived from an EMBL/GenBank/DDBJ whole genome shotgun (WGS) entry which is preliminary data.</text>
</comment>
<organism evidence="2 3">
    <name type="scientific">Paenibacillus glycinis</name>
    <dbReference type="NCBI Taxonomy" id="2697035"/>
    <lineage>
        <taxon>Bacteria</taxon>
        <taxon>Bacillati</taxon>
        <taxon>Bacillota</taxon>
        <taxon>Bacilli</taxon>
        <taxon>Bacillales</taxon>
        <taxon>Paenibacillaceae</taxon>
        <taxon>Paenibacillus</taxon>
    </lineage>
</organism>
<feature type="transmembrane region" description="Helical" evidence="1">
    <location>
        <begin position="54"/>
        <end position="73"/>
    </location>
</feature>
<dbReference type="InterPro" id="IPR052944">
    <property type="entry name" value="Sporulation_related"/>
</dbReference>
<evidence type="ECO:0000313" key="3">
    <source>
        <dbReference type="Proteomes" id="UP000665561"/>
    </source>
</evidence>
<proteinExistence type="predicted"/>
<name>A0ABW9XZH7_9BACL</name>
<evidence type="ECO:0000256" key="1">
    <source>
        <dbReference type="SAM" id="Phobius"/>
    </source>
</evidence>
<keyword evidence="1" id="KW-0812">Transmembrane</keyword>
<accession>A0ABW9XZH7</accession>
<keyword evidence="3" id="KW-1185">Reference proteome</keyword>
<evidence type="ECO:0008006" key="4">
    <source>
        <dbReference type="Google" id="ProtNLM"/>
    </source>
</evidence>
<reference evidence="2 3" key="1">
    <citation type="submission" date="2020-01" db="EMBL/GenBank/DDBJ databases">
        <title>Paenibacillus soybeanensis sp. nov. isolated from the nodules of soybean (Glycine max(L.) Merr).</title>
        <authorList>
            <person name="Wang H."/>
        </authorList>
    </citation>
    <scope>NUCLEOTIDE SEQUENCE [LARGE SCALE GENOMIC DNA]</scope>
    <source>
        <strain evidence="2 3">T1</strain>
    </source>
</reference>
<sequence length="225" mass="23926">MSDMDAILRQQLREEADELLFSDMGLSDRVKRNIRQHVGVEKVGRRFVMPRMRVLGTAALAVAVMIVAGFLLLQRPDGPGPANGGLPPANGGVAGSELSQLISTTLSSVEEAKAAFGAGLNVPKVLPEGYALSEIVSAGIKNEPVRDVVFTYVSGERTMTFLVSRAPAAFPKEMFTPTKVGGDEGFVFAQPTLTELYWTAGGVQYGITAPITADEAMKVAESVNP</sequence>
<gene>
    <name evidence="2" type="ORF">GT019_30095</name>
</gene>
<dbReference type="PANTHER" id="PTHR37507">
    <property type="entry name" value="SPORULATION PROTEIN YDCC"/>
    <property type="match status" value="1"/>
</dbReference>
<dbReference type="RefSeq" id="WP_161747157.1">
    <property type="nucleotide sequence ID" value="NZ_JAAAMV010000036.1"/>
</dbReference>
<evidence type="ECO:0000313" key="2">
    <source>
        <dbReference type="EMBL" id="NBD28138.1"/>
    </source>
</evidence>
<keyword evidence="1" id="KW-0472">Membrane</keyword>
<keyword evidence="1" id="KW-1133">Transmembrane helix</keyword>
<dbReference type="EMBL" id="JAAAMV010000036">
    <property type="protein sequence ID" value="NBD28138.1"/>
    <property type="molecule type" value="Genomic_DNA"/>
</dbReference>